<sequence>MRECAPSMAHIGRPATSPWRHVSSIHRTIVPSSVACSGRVERRMVRDGSREAAHGSALPALALHNDLRPSSPSGRATYNNGNSYDQIRENLALIPLLGIRIRPPARQRKNNKQKNREAALEALTRSARTNTPRKTRPEQIPAKLAAAAHGGGVFEVEEATAFA</sequence>
<proteinExistence type="predicted"/>
<name>A0A2Z7BG44_9LAMI</name>
<dbReference type="AlphaFoldDB" id="A0A2Z7BG44"/>
<organism evidence="1 2">
    <name type="scientific">Dorcoceras hygrometricum</name>
    <dbReference type="NCBI Taxonomy" id="472368"/>
    <lineage>
        <taxon>Eukaryota</taxon>
        <taxon>Viridiplantae</taxon>
        <taxon>Streptophyta</taxon>
        <taxon>Embryophyta</taxon>
        <taxon>Tracheophyta</taxon>
        <taxon>Spermatophyta</taxon>
        <taxon>Magnoliopsida</taxon>
        <taxon>eudicotyledons</taxon>
        <taxon>Gunneridae</taxon>
        <taxon>Pentapetalae</taxon>
        <taxon>asterids</taxon>
        <taxon>lamiids</taxon>
        <taxon>Lamiales</taxon>
        <taxon>Gesneriaceae</taxon>
        <taxon>Didymocarpoideae</taxon>
        <taxon>Trichosporeae</taxon>
        <taxon>Loxocarpinae</taxon>
        <taxon>Dorcoceras</taxon>
    </lineage>
</organism>
<dbReference type="Proteomes" id="UP000250235">
    <property type="component" value="Unassembled WGS sequence"/>
</dbReference>
<dbReference type="EMBL" id="KV007773">
    <property type="protein sequence ID" value="KZV30936.1"/>
    <property type="molecule type" value="Genomic_DNA"/>
</dbReference>
<reference evidence="1 2" key="1">
    <citation type="journal article" date="2015" name="Proc. Natl. Acad. Sci. U.S.A.">
        <title>The resurrection genome of Boea hygrometrica: A blueprint for survival of dehydration.</title>
        <authorList>
            <person name="Xiao L."/>
            <person name="Yang G."/>
            <person name="Zhang L."/>
            <person name="Yang X."/>
            <person name="Zhao S."/>
            <person name="Ji Z."/>
            <person name="Zhou Q."/>
            <person name="Hu M."/>
            <person name="Wang Y."/>
            <person name="Chen M."/>
            <person name="Xu Y."/>
            <person name="Jin H."/>
            <person name="Xiao X."/>
            <person name="Hu G."/>
            <person name="Bao F."/>
            <person name="Hu Y."/>
            <person name="Wan P."/>
            <person name="Li L."/>
            <person name="Deng X."/>
            <person name="Kuang T."/>
            <person name="Xiang C."/>
            <person name="Zhu J.K."/>
            <person name="Oliver M.J."/>
            <person name="He Y."/>
        </authorList>
    </citation>
    <scope>NUCLEOTIDE SEQUENCE [LARGE SCALE GENOMIC DNA]</scope>
    <source>
        <strain evidence="2">cv. XS01</strain>
    </source>
</reference>
<evidence type="ECO:0000313" key="1">
    <source>
        <dbReference type="EMBL" id="KZV30936.1"/>
    </source>
</evidence>
<protein>
    <submittedName>
        <fullName evidence="1">Uncharacterized protein</fullName>
    </submittedName>
</protein>
<evidence type="ECO:0000313" key="2">
    <source>
        <dbReference type="Proteomes" id="UP000250235"/>
    </source>
</evidence>
<keyword evidence="2" id="KW-1185">Reference proteome</keyword>
<gene>
    <name evidence="1" type="ORF">F511_15167</name>
</gene>
<accession>A0A2Z7BG44</accession>